<dbReference type="InterPro" id="IPR036249">
    <property type="entry name" value="Thioredoxin-like_sf"/>
</dbReference>
<dbReference type="InterPro" id="IPR013535">
    <property type="entry name" value="PUL_dom"/>
</dbReference>
<dbReference type="EMBL" id="CCKQ01015613">
    <property type="protein sequence ID" value="CDW87444.1"/>
    <property type="molecule type" value="Genomic_DNA"/>
</dbReference>
<proteinExistence type="inferred from homology"/>
<dbReference type="InterPro" id="IPR042266">
    <property type="entry name" value="PPPDE_sf"/>
</dbReference>
<dbReference type="InterPro" id="IPR011989">
    <property type="entry name" value="ARM-like"/>
</dbReference>
<keyword evidence="2" id="KW-0645">Protease</keyword>
<dbReference type="Gene3D" id="1.25.10.10">
    <property type="entry name" value="Leucine-rich Repeat Variant"/>
    <property type="match status" value="1"/>
</dbReference>
<reference evidence="6 7" key="1">
    <citation type="submission" date="2014-06" db="EMBL/GenBank/DDBJ databases">
        <authorList>
            <person name="Swart Estienne"/>
        </authorList>
    </citation>
    <scope>NUCLEOTIDE SEQUENCE [LARGE SCALE GENOMIC DNA]</scope>
    <source>
        <strain evidence="6 7">130c</strain>
    </source>
</reference>
<feature type="compositionally biased region" description="Polar residues" evidence="4">
    <location>
        <begin position="149"/>
        <end position="174"/>
    </location>
</feature>
<dbReference type="Gene3D" id="3.90.1720.30">
    <property type="entry name" value="PPPDE domains"/>
    <property type="match status" value="1"/>
</dbReference>
<dbReference type="PROSITE" id="PS51858">
    <property type="entry name" value="PPPDE"/>
    <property type="match status" value="1"/>
</dbReference>
<evidence type="ECO:0000259" key="5">
    <source>
        <dbReference type="PROSITE" id="PS51858"/>
    </source>
</evidence>
<dbReference type="OrthoDB" id="21221at2759"/>
<evidence type="ECO:0000256" key="4">
    <source>
        <dbReference type="SAM" id="MobiDB-lite"/>
    </source>
</evidence>
<protein>
    <submittedName>
        <fullName evidence="6">Thioredoxin family protein</fullName>
    </submittedName>
</protein>
<dbReference type="PANTHER" id="PTHR12378">
    <property type="entry name" value="DESUMOYLATING ISOPEPTIDASE"/>
    <property type="match status" value="1"/>
</dbReference>
<keyword evidence="3" id="KW-0378">Hydrolase</keyword>
<feature type="domain" description="PPPDE" evidence="5">
    <location>
        <begin position="1"/>
        <end position="128"/>
    </location>
</feature>
<comment type="similarity">
    <text evidence="1">Belongs to the DeSI family.</text>
</comment>
<dbReference type="SUPFAM" id="SSF52833">
    <property type="entry name" value="Thioredoxin-like"/>
    <property type="match status" value="1"/>
</dbReference>
<dbReference type="InterPro" id="IPR013766">
    <property type="entry name" value="Thioredoxin_domain"/>
</dbReference>
<dbReference type="Pfam" id="PF05903">
    <property type="entry name" value="Peptidase_C97"/>
    <property type="match status" value="1"/>
</dbReference>
<dbReference type="Pfam" id="PF08324">
    <property type="entry name" value="PUL"/>
    <property type="match status" value="1"/>
</dbReference>
<dbReference type="CDD" id="cd02947">
    <property type="entry name" value="TRX_family"/>
    <property type="match status" value="1"/>
</dbReference>
<keyword evidence="7" id="KW-1185">Reference proteome</keyword>
<dbReference type="GO" id="GO:0006508">
    <property type="term" value="P:proteolysis"/>
    <property type="evidence" value="ECO:0007669"/>
    <property type="project" value="UniProtKB-KW"/>
</dbReference>
<evidence type="ECO:0000256" key="3">
    <source>
        <dbReference type="ARBA" id="ARBA00022801"/>
    </source>
</evidence>
<feature type="region of interest" description="Disordered" evidence="4">
    <location>
        <begin position="146"/>
        <end position="174"/>
    </location>
</feature>
<dbReference type="GO" id="GO:0008233">
    <property type="term" value="F:peptidase activity"/>
    <property type="evidence" value="ECO:0007669"/>
    <property type="project" value="UniProtKB-KW"/>
</dbReference>
<dbReference type="Gene3D" id="3.40.30.10">
    <property type="entry name" value="Glutaredoxin"/>
    <property type="match status" value="1"/>
</dbReference>
<dbReference type="Proteomes" id="UP000039865">
    <property type="component" value="Unassembled WGS sequence"/>
</dbReference>
<evidence type="ECO:0000313" key="6">
    <source>
        <dbReference type="EMBL" id="CDW87444.1"/>
    </source>
</evidence>
<dbReference type="InterPro" id="IPR008580">
    <property type="entry name" value="PPPDE_dom"/>
</dbReference>
<evidence type="ECO:0000256" key="1">
    <source>
        <dbReference type="ARBA" id="ARBA00008140"/>
    </source>
</evidence>
<dbReference type="PANTHER" id="PTHR12378:SF7">
    <property type="entry name" value="DESUMOYLATING ISOPEPTIDASE 1"/>
    <property type="match status" value="1"/>
</dbReference>
<dbReference type="SMART" id="SM01179">
    <property type="entry name" value="DUF862"/>
    <property type="match status" value="1"/>
</dbReference>
<dbReference type="GO" id="GO:0070646">
    <property type="term" value="P:protein modification by small protein removal"/>
    <property type="evidence" value="ECO:0007669"/>
    <property type="project" value="TreeGrafter"/>
</dbReference>
<accession>A0A078AZ75</accession>
<evidence type="ECO:0000313" key="7">
    <source>
        <dbReference type="Proteomes" id="UP000039865"/>
    </source>
</evidence>
<dbReference type="AlphaFoldDB" id="A0A078AZ75"/>
<dbReference type="InParanoid" id="A0A078AZ75"/>
<evidence type="ECO:0000256" key="2">
    <source>
        <dbReference type="ARBA" id="ARBA00022670"/>
    </source>
</evidence>
<dbReference type="Pfam" id="PF00085">
    <property type="entry name" value="Thioredoxin"/>
    <property type="match status" value="1"/>
</dbReference>
<gene>
    <name evidence="6" type="primary">Contig11025.g11781</name>
    <name evidence="6" type="ORF">STYLEM_16547</name>
</gene>
<sequence length="598" mass="67732">MAAQFSRQLVGKHIEGVWHTGIVVYGKEYYFGGGISYDAPGQTPFGRPTKTMDLGFTEIPEDIFLEFLREVNPRFTQETYHVFKHNCNNFTDECAQFLMGQGIPHEIVDLPNQFLNTPLGKMVGPMMQQAQDSLKVRSHSLFDDGGHQNPLQTTGTIPQGSNFGGNQPNMNDMNSLINQFASGMGGVGSGPGSGGQSTASSNYSSSSSSKGAIAIKNLQQLQKLIKETPALAIDFWSPTCPPCIRIKPVFESLAQSNDECRDCAMAFKITSIPQFYFYLRGDQFREFKGAREDQLMSTLIELGELVMTKSSTHKNLNYKQFRPMNLAPQGFTSMGNIDKMREFVQTFANSDDVKKEVKSTENLQKWLVGFKLENMPREAIDELISMIEIAEDKFKIALIDLLRLLMMYEHTSAHILNRHWNTFEVTVFGYIQCMDIRDADAKVMQNYHMICLKMLGNIYQTEAGKEFLQGDDASSALIDFCTYSFSSINPKVVFAAAIVLFNHILCYKREKSLLYNHLEKAILKINEAFADPTLVDFEAVYGLLLCECRIVYQNNDICKMIVEKQEEIFKKNHQVLELRVKNPKVKESIDDVFQMLFD</sequence>
<name>A0A078AZ75_STYLE</name>
<organism evidence="6 7">
    <name type="scientific">Stylonychia lemnae</name>
    <name type="common">Ciliate</name>
    <dbReference type="NCBI Taxonomy" id="5949"/>
    <lineage>
        <taxon>Eukaryota</taxon>
        <taxon>Sar</taxon>
        <taxon>Alveolata</taxon>
        <taxon>Ciliophora</taxon>
        <taxon>Intramacronucleata</taxon>
        <taxon>Spirotrichea</taxon>
        <taxon>Stichotrichia</taxon>
        <taxon>Sporadotrichida</taxon>
        <taxon>Oxytrichidae</taxon>
        <taxon>Stylonychinae</taxon>
        <taxon>Stylonychia</taxon>
    </lineage>
</organism>